<dbReference type="PATRIC" id="fig|1331206.3.peg.1785"/>
<protein>
    <submittedName>
        <fullName evidence="1">Putative N-acetyltransferase YedL</fullName>
    </submittedName>
</protein>
<dbReference type="EMBL" id="JFZZ01000065">
    <property type="protein sequence ID" value="KAK91085.1"/>
    <property type="molecule type" value="Genomic_DNA"/>
</dbReference>
<dbReference type="AlphaFoldDB" id="A0A158M4I6"/>
<gene>
    <name evidence="1" type="ORF">L497_2640</name>
</gene>
<evidence type="ECO:0000313" key="1">
    <source>
        <dbReference type="EMBL" id="KAK91085.1"/>
    </source>
</evidence>
<accession>A0A158M4I6</accession>
<evidence type="ECO:0000313" key="2">
    <source>
        <dbReference type="Proteomes" id="UP000026682"/>
    </source>
</evidence>
<name>A0A158M4I6_9BORD</name>
<organism evidence="1 2">
    <name type="scientific">Bordetella holmesii CDC-H585-BH</name>
    <dbReference type="NCBI Taxonomy" id="1331206"/>
    <lineage>
        <taxon>Bacteria</taxon>
        <taxon>Pseudomonadati</taxon>
        <taxon>Pseudomonadota</taxon>
        <taxon>Betaproteobacteria</taxon>
        <taxon>Burkholderiales</taxon>
        <taxon>Alcaligenaceae</taxon>
        <taxon>Bordetella</taxon>
    </lineage>
</organism>
<reference evidence="1 2" key="1">
    <citation type="submission" date="2014-03" db="EMBL/GenBank/DDBJ databases">
        <title>Genome sequence of Bordetella holmseii.</title>
        <authorList>
            <person name="Harvill E."/>
            <person name="Goodfield L.L."/>
            <person name="Ivanov Y."/>
            <person name="Meyer J.A."/>
            <person name="Newth C."/>
            <person name="Cassiday P."/>
            <person name="Tondella M.L."/>
            <person name="Liao P."/>
            <person name="Zimmerman J."/>
            <person name="Meert K."/>
            <person name="Wessel D."/>
            <person name="Berger J."/>
            <person name="Dean J.M."/>
            <person name="Holubkov R."/>
            <person name="Burr J."/>
            <person name="Liu T."/>
            <person name="Brinkac L.M."/>
            <person name="Sanka R."/>
            <person name="Kim M."/>
            <person name="Losada L."/>
        </authorList>
    </citation>
    <scope>NUCLEOTIDE SEQUENCE [LARGE SCALE GENOMIC DNA]</scope>
    <source>
        <strain evidence="1 2">CDC-H585-BH</strain>
    </source>
</reference>
<proteinExistence type="predicted"/>
<dbReference type="GO" id="GO:0016740">
    <property type="term" value="F:transferase activity"/>
    <property type="evidence" value="ECO:0007669"/>
    <property type="project" value="UniProtKB-KW"/>
</dbReference>
<sequence>MARRRGLCYRNARSNGRLIAMLLAATSLRRSGRGLARAACLTLLLAAAMPACAQDGQAAALALIAQRHLGDNLAALGAQVAVRTSTYAVLVKRLGQEQAGALVRQQLKHALPNYQPQWNANLAAAYASVFDASELASLARDGQASPVAAKFAERQRDIGEDMRVRSTPVLQAYVTEAMNQAFKLSK</sequence>
<comment type="caution">
    <text evidence="1">The sequence shown here is derived from an EMBL/GenBank/DDBJ whole genome shotgun (WGS) entry which is preliminary data.</text>
</comment>
<keyword evidence="1" id="KW-0808">Transferase</keyword>
<dbReference type="Proteomes" id="UP000026682">
    <property type="component" value="Unassembled WGS sequence"/>
</dbReference>